<proteinExistence type="predicted"/>
<reference evidence="2 3" key="1">
    <citation type="journal article" date="2018" name="Front. Plant Sci.">
        <title>Red Clover (Trifolium pratense) and Zigzag Clover (T. medium) - A Picture of Genomic Similarities and Differences.</title>
        <authorList>
            <person name="Dluhosova J."/>
            <person name="Istvanek J."/>
            <person name="Nedelnik J."/>
            <person name="Repkova J."/>
        </authorList>
    </citation>
    <scope>NUCLEOTIDE SEQUENCE [LARGE SCALE GENOMIC DNA]</scope>
    <source>
        <strain evidence="3">cv. 10/8</strain>
        <tissue evidence="2">Leaf</tissue>
    </source>
</reference>
<comment type="caution">
    <text evidence="2">The sequence shown here is derived from an EMBL/GenBank/DDBJ whole genome shotgun (WGS) entry which is preliminary data.</text>
</comment>
<dbReference type="EMBL" id="LXQA010021828">
    <property type="protein sequence ID" value="MCH92067.1"/>
    <property type="molecule type" value="Genomic_DNA"/>
</dbReference>
<protein>
    <submittedName>
        <fullName evidence="2">Uncharacterized protein</fullName>
    </submittedName>
</protein>
<keyword evidence="1" id="KW-0472">Membrane</keyword>
<dbReference type="AlphaFoldDB" id="A0A392MX17"/>
<evidence type="ECO:0000313" key="2">
    <source>
        <dbReference type="EMBL" id="MCH92067.1"/>
    </source>
</evidence>
<name>A0A392MX17_9FABA</name>
<gene>
    <name evidence="2" type="ORF">A2U01_0012999</name>
</gene>
<accession>A0A392MX17</accession>
<keyword evidence="3" id="KW-1185">Reference proteome</keyword>
<sequence length="76" mass="8955">MVDPLVFMVLWFWFKLVWPWLPRFIVLCSFFVDVGFPDHVAFALHGFLVRLLLWLEVAAFARNGFSYLLFLVLSSS</sequence>
<dbReference type="Proteomes" id="UP000265520">
    <property type="component" value="Unassembled WGS sequence"/>
</dbReference>
<evidence type="ECO:0000313" key="3">
    <source>
        <dbReference type="Proteomes" id="UP000265520"/>
    </source>
</evidence>
<organism evidence="2 3">
    <name type="scientific">Trifolium medium</name>
    <dbReference type="NCBI Taxonomy" id="97028"/>
    <lineage>
        <taxon>Eukaryota</taxon>
        <taxon>Viridiplantae</taxon>
        <taxon>Streptophyta</taxon>
        <taxon>Embryophyta</taxon>
        <taxon>Tracheophyta</taxon>
        <taxon>Spermatophyta</taxon>
        <taxon>Magnoliopsida</taxon>
        <taxon>eudicotyledons</taxon>
        <taxon>Gunneridae</taxon>
        <taxon>Pentapetalae</taxon>
        <taxon>rosids</taxon>
        <taxon>fabids</taxon>
        <taxon>Fabales</taxon>
        <taxon>Fabaceae</taxon>
        <taxon>Papilionoideae</taxon>
        <taxon>50 kb inversion clade</taxon>
        <taxon>NPAAA clade</taxon>
        <taxon>Hologalegina</taxon>
        <taxon>IRL clade</taxon>
        <taxon>Trifolieae</taxon>
        <taxon>Trifolium</taxon>
    </lineage>
</organism>
<evidence type="ECO:0000256" key="1">
    <source>
        <dbReference type="SAM" id="Phobius"/>
    </source>
</evidence>
<keyword evidence="1" id="KW-0812">Transmembrane</keyword>
<keyword evidence="1" id="KW-1133">Transmembrane helix</keyword>
<feature type="transmembrane region" description="Helical" evidence="1">
    <location>
        <begin position="20"/>
        <end position="44"/>
    </location>
</feature>